<proteinExistence type="predicted"/>
<evidence type="ECO:0000256" key="1">
    <source>
        <dbReference type="SAM" id="SignalP"/>
    </source>
</evidence>
<dbReference type="EMBL" id="JBHMEY010000067">
    <property type="protein sequence ID" value="MFB9098154.1"/>
    <property type="molecule type" value="Genomic_DNA"/>
</dbReference>
<name>A0ABV5GRZ1_9FLAO</name>
<organism evidence="2 3">
    <name type="scientific">Flavobacterium jumunjinense</name>
    <dbReference type="NCBI Taxonomy" id="998845"/>
    <lineage>
        <taxon>Bacteria</taxon>
        <taxon>Pseudomonadati</taxon>
        <taxon>Bacteroidota</taxon>
        <taxon>Flavobacteriia</taxon>
        <taxon>Flavobacteriales</taxon>
        <taxon>Flavobacteriaceae</taxon>
        <taxon>Flavobacterium</taxon>
    </lineage>
</organism>
<protein>
    <submittedName>
        <fullName evidence="2">PorP/SprF family type IX secretion system membrane protein</fullName>
    </submittedName>
</protein>
<gene>
    <name evidence="2" type="ORF">ACFFVF_16675</name>
</gene>
<dbReference type="InterPro" id="IPR019861">
    <property type="entry name" value="PorP/SprF_Bacteroidetes"/>
</dbReference>
<keyword evidence="1" id="KW-0732">Signal</keyword>
<feature type="signal peptide" evidence="1">
    <location>
        <begin position="1"/>
        <end position="22"/>
    </location>
</feature>
<comment type="caution">
    <text evidence="2">The sequence shown here is derived from an EMBL/GenBank/DDBJ whole genome shotgun (WGS) entry which is preliminary data.</text>
</comment>
<evidence type="ECO:0000313" key="3">
    <source>
        <dbReference type="Proteomes" id="UP001589607"/>
    </source>
</evidence>
<sequence>MKLYKIFFSILFLLINALNAIAQVEPSYSLYRYNTNFFNPAAFGAEERVTIKTNFRSQFLGVDYAPETQSVSLGIPIKDKMNIGAIVIADKVFIEQNTSLFASFSYKIQVAKATDLLFGVQAGGSFVSIDFGKLDLPADPFLSQDTNYFNPNVGVGFYLKNENYYASLSVPRLFETDRVADKNGVATQANNKAQLYVSGGYYLKLSNSINFIPSTLVRLSEEEIITDATGTFEFFKKFDVGVNYRVERAIGGFLYITIKDRLKLGYAYESNTTDINNYENGTHEFGLSFEF</sequence>
<evidence type="ECO:0000313" key="2">
    <source>
        <dbReference type="EMBL" id="MFB9098154.1"/>
    </source>
</evidence>
<dbReference type="Proteomes" id="UP001589607">
    <property type="component" value="Unassembled WGS sequence"/>
</dbReference>
<keyword evidence="3" id="KW-1185">Reference proteome</keyword>
<feature type="chain" id="PRO_5046830014" evidence="1">
    <location>
        <begin position="23"/>
        <end position="291"/>
    </location>
</feature>
<dbReference type="RefSeq" id="WP_236456242.1">
    <property type="nucleotide sequence ID" value="NZ_CBCSGE010000003.1"/>
</dbReference>
<dbReference type="NCBIfam" id="TIGR03519">
    <property type="entry name" value="T9SS_PorP_fam"/>
    <property type="match status" value="1"/>
</dbReference>
<accession>A0ABV5GRZ1</accession>
<dbReference type="Pfam" id="PF11751">
    <property type="entry name" value="PorP_SprF"/>
    <property type="match status" value="1"/>
</dbReference>
<reference evidence="2 3" key="1">
    <citation type="submission" date="2024-09" db="EMBL/GenBank/DDBJ databases">
        <authorList>
            <person name="Sun Q."/>
            <person name="Mori K."/>
        </authorList>
    </citation>
    <scope>NUCLEOTIDE SEQUENCE [LARGE SCALE GENOMIC DNA]</scope>
    <source>
        <strain evidence="2 3">CECT 7955</strain>
    </source>
</reference>